<protein>
    <submittedName>
        <fullName evidence="1">Uncharacterized protein</fullName>
    </submittedName>
</protein>
<accession>A0A7U9PV47</accession>
<gene>
    <name evidence="1" type="ORF">ATHL_03415</name>
</gene>
<dbReference type="EMBL" id="DF967966">
    <property type="protein sequence ID" value="GAP08510.1"/>
    <property type="molecule type" value="Genomic_DNA"/>
</dbReference>
<reference evidence="2" key="1">
    <citation type="submission" date="2015-07" db="EMBL/GenBank/DDBJ databases">
        <title>Draft Genome Sequences of Anaerolinea thermolimosa IMO-1, Bellilinea caldifistulae GOMI-1, Leptolinea tardivitalis YMTK-2, Levilinea saccharolytica KIBI-1,Longilinea arvoryzae KOME-1, Previously Described as Members of the Anaerolineaceae (Chloroflexi).</title>
        <authorList>
            <person name="Sekiguchi Y."/>
            <person name="Ohashi A."/>
            <person name="Matsuura N."/>
            <person name="Tourlousse M.D."/>
        </authorList>
    </citation>
    <scope>NUCLEOTIDE SEQUENCE [LARGE SCALE GENOMIC DNA]</scope>
    <source>
        <strain evidence="2">IMO-1</strain>
    </source>
</reference>
<name>A0A7U9PV47_9CHLR</name>
<dbReference type="OrthoDB" id="1115265at2"/>
<evidence type="ECO:0000313" key="1">
    <source>
        <dbReference type="EMBL" id="GAP08510.1"/>
    </source>
</evidence>
<keyword evidence="2" id="KW-1185">Reference proteome</keyword>
<dbReference type="RefSeq" id="WP_062196159.1">
    <property type="nucleotide sequence ID" value="NZ_DF967966.1"/>
</dbReference>
<organism evidence="1 2">
    <name type="scientific">Anaerolinea thermolimosa</name>
    <dbReference type="NCBI Taxonomy" id="229919"/>
    <lineage>
        <taxon>Bacteria</taxon>
        <taxon>Bacillati</taxon>
        <taxon>Chloroflexota</taxon>
        <taxon>Anaerolineae</taxon>
        <taxon>Anaerolineales</taxon>
        <taxon>Anaerolineaceae</taxon>
        <taxon>Anaerolinea</taxon>
    </lineage>
</organism>
<dbReference type="Proteomes" id="UP000253922">
    <property type="component" value="Unassembled WGS sequence"/>
</dbReference>
<dbReference type="AlphaFoldDB" id="A0A7U9PV47"/>
<evidence type="ECO:0000313" key="2">
    <source>
        <dbReference type="Proteomes" id="UP000253922"/>
    </source>
</evidence>
<proteinExistence type="predicted"/>
<sequence>MPANIQNLLLCLEEMKRTYLTDPTIAVRGQGFINLLHDYCVEELVSIGVPREKIFKEATVFGSHKPKDVDIAVIDEVNGPFIIVGIRSQMSSVGKNILTYYEEIIGDCISLHDRFPMAVICYIYLLPTKPIKPGKSEEMVDLARAEQLFRLITNRGDWRNTKDKYEHFAFLKVDFTQDPPALLDTIPQLRIDEFFDKIKDTYNERNFFKPI</sequence>